<comment type="similarity">
    <text evidence="1">Belongs to the UPF0047 family.</text>
</comment>
<dbReference type="OrthoDB" id="9801725at2"/>
<dbReference type="InterPro" id="IPR035917">
    <property type="entry name" value="YjbQ-like_sf"/>
</dbReference>
<dbReference type="InParanoid" id="Q0F3F0"/>
<accession>Q0F3F0</accession>
<reference evidence="2 3" key="1">
    <citation type="submission" date="2006-09" db="EMBL/GenBank/DDBJ databases">
        <authorList>
            <person name="Emerson D."/>
            <person name="Ferriera S."/>
            <person name="Johnson J."/>
            <person name="Kravitz S."/>
            <person name="Halpern A."/>
            <person name="Remington K."/>
            <person name="Beeson K."/>
            <person name="Tran B."/>
            <person name="Rogers Y.-H."/>
            <person name="Friedman R."/>
            <person name="Venter J.C."/>
        </authorList>
    </citation>
    <scope>NUCLEOTIDE SEQUENCE [LARGE SCALE GENOMIC DNA]</scope>
    <source>
        <strain evidence="2 3">PV-1</strain>
    </source>
</reference>
<dbReference type="PANTHER" id="PTHR30615">
    <property type="entry name" value="UNCHARACTERIZED PROTEIN YJBQ-RELATED"/>
    <property type="match status" value="1"/>
</dbReference>
<dbReference type="PROSITE" id="PS01314">
    <property type="entry name" value="UPF0047"/>
    <property type="match status" value="1"/>
</dbReference>
<dbReference type="InterPro" id="IPR001602">
    <property type="entry name" value="UPF0047_YjbQ-like"/>
</dbReference>
<protein>
    <submittedName>
        <fullName evidence="2">Uncharacterized protein</fullName>
    </submittedName>
</protein>
<dbReference type="HOGENOM" id="CLU_096980_2_1_0"/>
<evidence type="ECO:0000313" key="2">
    <source>
        <dbReference type="EMBL" id="EAU55991.1"/>
    </source>
</evidence>
<dbReference type="SUPFAM" id="SSF111038">
    <property type="entry name" value="YjbQ-like"/>
    <property type="match status" value="1"/>
</dbReference>
<dbReference type="eggNOG" id="COG0432">
    <property type="taxonomic scope" value="Bacteria"/>
</dbReference>
<dbReference type="Proteomes" id="UP000005297">
    <property type="component" value="Unassembled WGS sequence"/>
</dbReference>
<dbReference type="Gene3D" id="2.60.120.460">
    <property type="entry name" value="YjbQ-like"/>
    <property type="match status" value="1"/>
</dbReference>
<keyword evidence="3" id="KW-1185">Reference proteome</keyword>
<evidence type="ECO:0000313" key="3">
    <source>
        <dbReference type="Proteomes" id="UP000005297"/>
    </source>
</evidence>
<organism evidence="2 3">
    <name type="scientific">Mariprofundus ferrooxydans PV-1</name>
    <dbReference type="NCBI Taxonomy" id="314345"/>
    <lineage>
        <taxon>Bacteria</taxon>
        <taxon>Pseudomonadati</taxon>
        <taxon>Pseudomonadota</taxon>
        <taxon>Candidatius Mariprofundia</taxon>
        <taxon>Mariprofundales</taxon>
        <taxon>Mariprofundaceae</taxon>
        <taxon>Mariprofundus</taxon>
    </lineage>
</organism>
<comment type="caution">
    <text evidence="2">The sequence shown here is derived from an EMBL/GenBank/DDBJ whole genome shotgun (WGS) entry which is preliminary data.</text>
</comment>
<gene>
    <name evidence="2" type="ORF">SPV1_04203</name>
</gene>
<proteinExistence type="inferred from homology"/>
<dbReference type="EMBL" id="AATS01000001">
    <property type="protein sequence ID" value="EAU55991.1"/>
    <property type="molecule type" value="Genomic_DNA"/>
</dbReference>
<sequence length="58" mass="6255">MPAHIKASLLGNSLSVPIKMGRLALGTWQGIWLGEHRNHGGAREIIVTLHGESPAFDI</sequence>
<dbReference type="Pfam" id="PF01894">
    <property type="entry name" value="YjbQ"/>
    <property type="match status" value="1"/>
</dbReference>
<name>Q0F3F0_9PROT</name>
<dbReference type="AlphaFoldDB" id="Q0F3F0"/>
<evidence type="ECO:0000256" key="1">
    <source>
        <dbReference type="ARBA" id="ARBA00005534"/>
    </source>
</evidence>
<dbReference type="PANTHER" id="PTHR30615:SF8">
    <property type="entry name" value="UPF0047 PROTEIN C4A8.02C"/>
    <property type="match status" value="1"/>
</dbReference>